<evidence type="ECO:0000313" key="1">
    <source>
        <dbReference type="EMBL" id="QCD93367.1"/>
    </source>
</evidence>
<sequence length="90" mass="10230">MTLAAMSSSSCLHRTSIFYNYRPPSRHHRASIAAPYSRSSMLPRVRTSSFLHVTDNHHCCCTNQSCSNRRELRCVVLAPPAKLWKPPNQC</sequence>
<keyword evidence="2" id="KW-1185">Reference proteome</keyword>
<accession>A0A4D6LXF7</accession>
<gene>
    <name evidence="1" type="ORF">DEO72_LG5g1442</name>
</gene>
<name>A0A4D6LXF7_VIGUN</name>
<organism evidence="1 2">
    <name type="scientific">Vigna unguiculata</name>
    <name type="common">Cowpea</name>
    <dbReference type="NCBI Taxonomy" id="3917"/>
    <lineage>
        <taxon>Eukaryota</taxon>
        <taxon>Viridiplantae</taxon>
        <taxon>Streptophyta</taxon>
        <taxon>Embryophyta</taxon>
        <taxon>Tracheophyta</taxon>
        <taxon>Spermatophyta</taxon>
        <taxon>Magnoliopsida</taxon>
        <taxon>eudicotyledons</taxon>
        <taxon>Gunneridae</taxon>
        <taxon>Pentapetalae</taxon>
        <taxon>rosids</taxon>
        <taxon>fabids</taxon>
        <taxon>Fabales</taxon>
        <taxon>Fabaceae</taxon>
        <taxon>Papilionoideae</taxon>
        <taxon>50 kb inversion clade</taxon>
        <taxon>NPAAA clade</taxon>
        <taxon>indigoferoid/millettioid clade</taxon>
        <taxon>Phaseoleae</taxon>
        <taxon>Vigna</taxon>
    </lineage>
</organism>
<reference evidence="1 2" key="1">
    <citation type="submission" date="2019-04" db="EMBL/GenBank/DDBJ databases">
        <title>An improved genome assembly and genetic linkage map for asparagus bean, Vigna unguiculata ssp. sesquipedialis.</title>
        <authorList>
            <person name="Xia Q."/>
            <person name="Zhang R."/>
            <person name="Dong Y."/>
        </authorList>
    </citation>
    <scope>NUCLEOTIDE SEQUENCE [LARGE SCALE GENOMIC DNA]</scope>
    <source>
        <tissue evidence="1">Leaf</tissue>
    </source>
</reference>
<protein>
    <submittedName>
        <fullName evidence="1">Uncharacterized protein</fullName>
    </submittedName>
</protein>
<dbReference type="Proteomes" id="UP000501690">
    <property type="component" value="Linkage Group LG5"/>
</dbReference>
<dbReference type="AlphaFoldDB" id="A0A4D6LXF7"/>
<proteinExistence type="predicted"/>
<evidence type="ECO:0000313" key="2">
    <source>
        <dbReference type="Proteomes" id="UP000501690"/>
    </source>
</evidence>
<dbReference type="EMBL" id="CP039349">
    <property type="protein sequence ID" value="QCD93367.1"/>
    <property type="molecule type" value="Genomic_DNA"/>
</dbReference>